<feature type="transmembrane region" description="Helical" evidence="1">
    <location>
        <begin position="50"/>
        <end position="70"/>
    </location>
</feature>
<evidence type="ECO:0000313" key="2">
    <source>
        <dbReference type="EMBL" id="SFO05677.1"/>
    </source>
</evidence>
<organism evidence="2 3">
    <name type="scientific">Algoriphagus ornithinivorans</name>
    <dbReference type="NCBI Taxonomy" id="226506"/>
    <lineage>
        <taxon>Bacteria</taxon>
        <taxon>Pseudomonadati</taxon>
        <taxon>Bacteroidota</taxon>
        <taxon>Cytophagia</taxon>
        <taxon>Cytophagales</taxon>
        <taxon>Cyclobacteriaceae</taxon>
        <taxon>Algoriphagus</taxon>
    </lineage>
</organism>
<dbReference type="RefSeq" id="WP_091651657.1">
    <property type="nucleotide sequence ID" value="NZ_FOVW01000003.1"/>
</dbReference>
<feature type="transmembrane region" description="Helical" evidence="1">
    <location>
        <begin position="12"/>
        <end position="30"/>
    </location>
</feature>
<dbReference type="STRING" id="226506.SAMN04488519_103259"/>
<feature type="transmembrane region" description="Helical" evidence="1">
    <location>
        <begin position="176"/>
        <end position="195"/>
    </location>
</feature>
<feature type="transmembrane region" description="Helical" evidence="1">
    <location>
        <begin position="202"/>
        <end position="223"/>
    </location>
</feature>
<dbReference type="EMBL" id="FOVW01000003">
    <property type="protein sequence ID" value="SFO05677.1"/>
    <property type="molecule type" value="Genomic_DNA"/>
</dbReference>
<name>A0A1I5E2P5_9BACT</name>
<keyword evidence="1" id="KW-0472">Membrane</keyword>
<gene>
    <name evidence="2" type="ORF">SAMN04488519_103259</name>
</gene>
<keyword evidence="3" id="KW-1185">Reference proteome</keyword>
<keyword evidence="1" id="KW-1133">Transmembrane helix</keyword>
<feature type="transmembrane region" description="Helical" evidence="1">
    <location>
        <begin position="116"/>
        <end position="139"/>
    </location>
</feature>
<keyword evidence="1" id="KW-0812">Transmembrane</keyword>
<evidence type="ECO:0000313" key="3">
    <source>
        <dbReference type="Proteomes" id="UP000199564"/>
    </source>
</evidence>
<dbReference type="Proteomes" id="UP000199564">
    <property type="component" value="Unassembled WGS sequence"/>
</dbReference>
<evidence type="ECO:0000256" key="1">
    <source>
        <dbReference type="SAM" id="Phobius"/>
    </source>
</evidence>
<feature type="transmembrane region" description="Helical" evidence="1">
    <location>
        <begin position="151"/>
        <end position="170"/>
    </location>
</feature>
<sequence>MLQANKALDFSTKAFFMAMVILFILMQVAFHPSYLQFFPLFHEFSWIHHIHGALMVSWMVMLIIQPYLIIKNNFKTHRLIGKISYFTAPLVFISMILITKLNYLKMVDVMPFKDAAAWQSLNIITPFNFLLFYSLAIIYKKDIFKHKRYMIGTAFTILGAISSRLLIIIFGPSLKFNAFFISEYFGISIVLLLLLNDLIKKVNPIPFSIVAFFLGINIISIHARNTEVWQSIVRFIADSFF</sequence>
<feature type="transmembrane region" description="Helical" evidence="1">
    <location>
        <begin position="82"/>
        <end position="104"/>
    </location>
</feature>
<proteinExistence type="predicted"/>
<dbReference type="AlphaFoldDB" id="A0A1I5E2P5"/>
<accession>A0A1I5E2P5</accession>
<protein>
    <submittedName>
        <fullName evidence="2">Uncharacterized protein</fullName>
    </submittedName>
</protein>
<reference evidence="3" key="1">
    <citation type="submission" date="2016-10" db="EMBL/GenBank/DDBJ databases">
        <authorList>
            <person name="Varghese N."/>
            <person name="Submissions S."/>
        </authorList>
    </citation>
    <scope>NUCLEOTIDE SEQUENCE [LARGE SCALE GENOMIC DNA]</scope>
    <source>
        <strain evidence="3">DSM 15282</strain>
    </source>
</reference>